<dbReference type="EMBL" id="CP050467">
    <property type="protein sequence ID" value="UTZ27898.1"/>
    <property type="molecule type" value="Genomic_DNA"/>
</dbReference>
<accession>A0AAE9N1A0</accession>
<evidence type="ECO:0000313" key="2">
    <source>
        <dbReference type="EMBL" id="UTZ27898.1"/>
    </source>
</evidence>
<dbReference type="Proteomes" id="UP001058687">
    <property type="component" value="Chromosome 1"/>
</dbReference>
<evidence type="ECO:0000259" key="1">
    <source>
        <dbReference type="Pfam" id="PF20279"/>
    </source>
</evidence>
<gene>
    <name evidence="2" type="ORF">HB761_14870</name>
</gene>
<dbReference type="Pfam" id="PF20279">
    <property type="entry name" value="CTD12"/>
    <property type="match status" value="1"/>
</dbReference>
<name>A0AAE9N1A0_9VIBR</name>
<protein>
    <recommendedName>
        <fullName evidence="1">ABC-three component systems C-terminal domain-containing protein</fullName>
    </recommendedName>
</protein>
<proteinExistence type="predicted"/>
<sequence>MNYNYADLSPTQFEHLVIHLCGELFGIGAETFSDGPDGGRDSRFEGLAQMYPSTARPWDGLTVIQAKHTISYNSKFSDPDFFSPDSESATITLEVKKIKKLIDEDGLNNYIIFSNRKLPANINEKIKKYLSQETGLPKENIGLIGTEAMGRLFKRFPEIANAVDLNPYDVPLSIQPDDLADVIVSIKDALPAIKKKNIEPNLVRTDFDKKSELNSLTDGYAGAILKKMGDFYAIENFLSMPDNEEYQQKYIETADELHAKICIYKKDHHSFDQVIEKTIELIIDRDNDCRRNKALTRAMVYYMYYKCDIGENYVA</sequence>
<reference evidence="2" key="1">
    <citation type="submission" date="2020-03" db="EMBL/GenBank/DDBJ databases">
        <title>Five strains of Vibrio campbellii isolated from Mariana Trench.</title>
        <authorList>
            <person name="Liang J."/>
            <person name="Zhang X.-H."/>
        </authorList>
    </citation>
    <scope>NUCLEOTIDE SEQUENCE</scope>
    <source>
        <strain evidence="2">LJC014</strain>
    </source>
</reference>
<dbReference type="RefSeq" id="WP_255935695.1">
    <property type="nucleotide sequence ID" value="NZ_CP050467.1"/>
</dbReference>
<dbReference type="InterPro" id="IPR046917">
    <property type="entry name" value="ABC-3C_CTD12"/>
</dbReference>
<dbReference type="AlphaFoldDB" id="A0AAE9N1A0"/>
<organism evidence="2 3">
    <name type="scientific">Vibrio campbellii</name>
    <dbReference type="NCBI Taxonomy" id="680"/>
    <lineage>
        <taxon>Bacteria</taxon>
        <taxon>Pseudomonadati</taxon>
        <taxon>Pseudomonadota</taxon>
        <taxon>Gammaproteobacteria</taxon>
        <taxon>Vibrionales</taxon>
        <taxon>Vibrionaceae</taxon>
        <taxon>Vibrio</taxon>
    </lineage>
</organism>
<feature type="domain" description="ABC-three component systems C-terminal" evidence="1">
    <location>
        <begin position="168"/>
        <end position="310"/>
    </location>
</feature>
<evidence type="ECO:0000313" key="3">
    <source>
        <dbReference type="Proteomes" id="UP001058687"/>
    </source>
</evidence>